<dbReference type="Proteomes" id="UP000504628">
    <property type="component" value="Chromosome 12"/>
</dbReference>
<dbReference type="CTD" id="27189"/>
<evidence type="ECO:0000256" key="5">
    <source>
        <dbReference type="ARBA" id="ARBA00022729"/>
    </source>
</evidence>
<protein>
    <submittedName>
        <fullName evidence="7">Interleukin-17C</fullName>
    </submittedName>
</protein>
<sequence length="238" mass="26276">MDLSMPHYPQVPIKQVLEQGKLGWQQGAPFPGHALTTHFLFHQLLPSLLLLLWLSASLAVHSPPLWGGHTHGTPRCYSAEELPLGRAPAHLLARAAKWEQTLPVALVSSLEAVGRRKRHKGPPAGTQCPVLQPEEALEADIHQRSISPWRYRVDMDENRYPQKLAFAECLCRGCISTRTGRETAALNSVPLHQSLLVLRRQPCSQDATGVPTPGAFEFHVESIQVPIGCTCVLPRVVL</sequence>
<dbReference type="GO" id="GO:0006954">
    <property type="term" value="P:inflammatory response"/>
    <property type="evidence" value="ECO:0007669"/>
    <property type="project" value="InterPro"/>
</dbReference>
<organism evidence="6 7">
    <name type="scientific">Phyllostomus discolor</name>
    <name type="common">pale spear-nosed bat</name>
    <dbReference type="NCBI Taxonomy" id="89673"/>
    <lineage>
        <taxon>Eukaryota</taxon>
        <taxon>Metazoa</taxon>
        <taxon>Chordata</taxon>
        <taxon>Craniata</taxon>
        <taxon>Vertebrata</taxon>
        <taxon>Euteleostomi</taxon>
        <taxon>Mammalia</taxon>
        <taxon>Eutheria</taxon>
        <taxon>Laurasiatheria</taxon>
        <taxon>Chiroptera</taxon>
        <taxon>Yangochiroptera</taxon>
        <taxon>Phyllostomidae</taxon>
        <taxon>Phyllostominae</taxon>
        <taxon>Phyllostomus</taxon>
    </lineage>
</organism>
<dbReference type="GO" id="GO:0005125">
    <property type="term" value="F:cytokine activity"/>
    <property type="evidence" value="ECO:0007669"/>
    <property type="project" value="UniProtKB-KW"/>
</dbReference>
<name>A0A7E6CR50_9CHIR</name>
<dbReference type="Gene3D" id="2.10.90.10">
    <property type="entry name" value="Cystine-knot cytokines"/>
    <property type="match status" value="1"/>
</dbReference>
<evidence type="ECO:0000256" key="2">
    <source>
        <dbReference type="ARBA" id="ARBA00007236"/>
    </source>
</evidence>
<proteinExistence type="inferred from homology"/>
<dbReference type="InParanoid" id="A0A7E6CR50"/>
<dbReference type="GO" id="GO:0005615">
    <property type="term" value="C:extracellular space"/>
    <property type="evidence" value="ECO:0007669"/>
    <property type="project" value="UniProtKB-KW"/>
</dbReference>
<keyword evidence="3" id="KW-0202">Cytokine</keyword>
<dbReference type="Pfam" id="PF06083">
    <property type="entry name" value="IL17"/>
    <property type="match status" value="1"/>
</dbReference>
<gene>
    <name evidence="7" type="primary">IL17C</name>
</gene>
<evidence type="ECO:0000256" key="4">
    <source>
        <dbReference type="ARBA" id="ARBA00022525"/>
    </source>
</evidence>
<evidence type="ECO:0000256" key="3">
    <source>
        <dbReference type="ARBA" id="ARBA00022514"/>
    </source>
</evidence>
<keyword evidence="4" id="KW-0964">Secreted</keyword>
<reference evidence="7" key="1">
    <citation type="submission" date="2025-08" db="UniProtKB">
        <authorList>
            <consortium name="RefSeq"/>
        </authorList>
    </citation>
    <scope>IDENTIFICATION</scope>
    <source>
        <tissue evidence="7">Muscle</tissue>
    </source>
</reference>
<dbReference type="InterPro" id="IPR010345">
    <property type="entry name" value="IL-17_fam"/>
</dbReference>
<comment type="similarity">
    <text evidence="2">Belongs to the IL-17 family.</text>
</comment>
<evidence type="ECO:0000313" key="7">
    <source>
        <dbReference type="RefSeq" id="XP_035869463.1"/>
    </source>
</evidence>
<keyword evidence="5" id="KW-0732">Signal</keyword>
<dbReference type="RefSeq" id="XP_035869463.1">
    <property type="nucleotide sequence ID" value="XM_036013570.1"/>
</dbReference>
<evidence type="ECO:0000313" key="6">
    <source>
        <dbReference type="Proteomes" id="UP000504628"/>
    </source>
</evidence>
<keyword evidence="6" id="KW-1185">Reference proteome</keyword>
<dbReference type="AlphaFoldDB" id="A0A7E6CR50"/>
<accession>A0A7E6CR50</accession>
<dbReference type="GeneID" id="114488411"/>
<dbReference type="InterPro" id="IPR020440">
    <property type="entry name" value="IL-17_chr"/>
</dbReference>
<dbReference type="SUPFAM" id="SSF57501">
    <property type="entry name" value="Cystine-knot cytokines"/>
    <property type="match status" value="1"/>
</dbReference>
<dbReference type="KEGG" id="pdic:114488411"/>
<dbReference type="InterPro" id="IPR029034">
    <property type="entry name" value="Cystine-knot_cytokine"/>
</dbReference>
<dbReference type="OrthoDB" id="6038945at2759"/>
<dbReference type="PRINTS" id="PR01932">
    <property type="entry name" value="INTRLEUKIN17"/>
</dbReference>
<evidence type="ECO:0000256" key="1">
    <source>
        <dbReference type="ARBA" id="ARBA00004613"/>
    </source>
</evidence>
<comment type="subcellular location">
    <subcellularLocation>
        <location evidence="1">Secreted</location>
    </subcellularLocation>
</comment>